<reference evidence="1" key="1">
    <citation type="journal article" date="2014" name="Front. Microbiol.">
        <title>High frequency of phylogenetically diverse reductive dehalogenase-homologous genes in deep subseafloor sedimentary metagenomes.</title>
        <authorList>
            <person name="Kawai M."/>
            <person name="Futagami T."/>
            <person name="Toyoda A."/>
            <person name="Takaki Y."/>
            <person name="Nishi S."/>
            <person name="Hori S."/>
            <person name="Arai W."/>
            <person name="Tsubouchi T."/>
            <person name="Morono Y."/>
            <person name="Uchiyama I."/>
            <person name="Ito T."/>
            <person name="Fujiyama A."/>
            <person name="Inagaki F."/>
            <person name="Takami H."/>
        </authorList>
    </citation>
    <scope>NUCLEOTIDE SEQUENCE</scope>
    <source>
        <strain evidence="1">Expedition CK06-06</strain>
    </source>
</reference>
<dbReference type="AlphaFoldDB" id="X1M2F0"/>
<accession>X1M2F0</accession>
<feature type="non-terminal residue" evidence="1">
    <location>
        <position position="89"/>
    </location>
</feature>
<comment type="caution">
    <text evidence="1">The sequence shown here is derived from an EMBL/GenBank/DDBJ whole genome shotgun (WGS) entry which is preliminary data.</text>
</comment>
<evidence type="ECO:0000313" key="1">
    <source>
        <dbReference type="EMBL" id="GAI08850.1"/>
    </source>
</evidence>
<sequence length="89" mass="10319">MELFHSAYIAPIMLSCDSLLSVLDILFETHPQFFEKSLVVRNRLLVRYSAGKARQVHTISEFARQALIDRYKLHPEKVCLVPCKGEFRP</sequence>
<organism evidence="1">
    <name type="scientific">marine sediment metagenome</name>
    <dbReference type="NCBI Taxonomy" id="412755"/>
    <lineage>
        <taxon>unclassified sequences</taxon>
        <taxon>metagenomes</taxon>
        <taxon>ecological metagenomes</taxon>
    </lineage>
</organism>
<name>X1M2F0_9ZZZZ</name>
<gene>
    <name evidence="1" type="ORF">S06H3_23598</name>
</gene>
<protein>
    <submittedName>
        <fullName evidence="1">Uncharacterized protein</fullName>
    </submittedName>
</protein>
<dbReference type="EMBL" id="BARV01012863">
    <property type="protein sequence ID" value="GAI08850.1"/>
    <property type="molecule type" value="Genomic_DNA"/>
</dbReference>
<proteinExistence type="predicted"/>